<dbReference type="Proteomes" id="UP000738376">
    <property type="component" value="Unassembled WGS sequence"/>
</dbReference>
<gene>
    <name evidence="1" type="ORF">HC246_13905</name>
</gene>
<organism evidence="1 2">
    <name type="scientific">Pseudanabaena yagii GIHE-NHR1</name>
    <dbReference type="NCBI Taxonomy" id="2722753"/>
    <lineage>
        <taxon>Bacteria</taxon>
        <taxon>Bacillati</taxon>
        <taxon>Cyanobacteriota</taxon>
        <taxon>Cyanophyceae</taxon>
        <taxon>Pseudanabaenales</taxon>
        <taxon>Pseudanabaenaceae</taxon>
        <taxon>Pseudanabaena</taxon>
        <taxon>Pseudanabaena yagii</taxon>
    </lineage>
</organism>
<accession>A0ABX1LSE4</accession>
<name>A0ABX1LSE4_9CYAN</name>
<evidence type="ECO:0000313" key="1">
    <source>
        <dbReference type="EMBL" id="NMF59077.1"/>
    </source>
</evidence>
<reference evidence="1 2" key="1">
    <citation type="submission" date="2020-03" db="EMBL/GenBank/DDBJ databases">
        <title>Draft Genome Sequence of 2-Methylisoborneol Producing Pseudanabaena yagii Strain GIHE-NHR1 Isolated from North Han River in South Korea.</title>
        <authorList>
            <person name="Jeong J."/>
        </authorList>
    </citation>
    <scope>NUCLEOTIDE SEQUENCE [LARGE SCALE GENOMIC DNA]</scope>
    <source>
        <strain evidence="1 2">GIHE-NHR1</strain>
    </source>
</reference>
<keyword evidence="2" id="KW-1185">Reference proteome</keyword>
<evidence type="ECO:0000313" key="2">
    <source>
        <dbReference type="Proteomes" id="UP000738376"/>
    </source>
</evidence>
<sequence length="78" mass="8667">MLAVITSSDIQGDLQRFAALGITIACLQKSLISGDRMAEVSNIAARDDGFVISEWESITHLSLHDEQQFKVQNILMQF</sequence>
<proteinExistence type="predicted"/>
<dbReference type="EMBL" id="JAAVJL010000001">
    <property type="protein sequence ID" value="NMF59077.1"/>
    <property type="molecule type" value="Genomic_DNA"/>
</dbReference>
<evidence type="ECO:0008006" key="3">
    <source>
        <dbReference type="Google" id="ProtNLM"/>
    </source>
</evidence>
<dbReference type="RefSeq" id="WP_169363898.1">
    <property type="nucleotide sequence ID" value="NZ_JAAVJL010000001.1"/>
</dbReference>
<comment type="caution">
    <text evidence="1">The sequence shown here is derived from an EMBL/GenBank/DDBJ whole genome shotgun (WGS) entry which is preliminary data.</text>
</comment>
<protein>
    <recommendedName>
        <fullName evidence="3">Isochorismatase-like domain-containing protein</fullName>
    </recommendedName>
</protein>